<protein>
    <submittedName>
        <fullName evidence="1">Uncharacterized protein</fullName>
    </submittedName>
</protein>
<organism evidence="1 2">
    <name type="scientific">Puccinia coronata f. sp. avenae</name>
    <dbReference type="NCBI Taxonomy" id="200324"/>
    <lineage>
        <taxon>Eukaryota</taxon>
        <taxon>Fungi</taxon>
        <taxon>Dikarya</taxon>
        <taxon>Basidiomycota</taxon>
        <taxon>Pucciniomycotina</taxon>
        <taxon>Pucciniomycetes</taxon>
        <taxon>Pucciniales</taxon>
        <taxon>Pucciniaceae</taxon>
        <taxon>Puccinia</taxon>
    </lineage>
</organism>
<dbReference type="AlphaFoldDB" id="A0A2N5UIK0"/>
<evidence type="ECO:0000313" key="2">
    <source>
        <dbReference type="Proteomes" id="UP000235388"/>
    </source>
</evidence>
<proteinExistence type="predicted"/>
<comment type="caution">
    <text evidence="1">The sequence shown here is derived from an EMBL/GenBank/DDBJ whole genome shotgun (WGS) entry which is preliminary data.</text>
</comment>
<name>A0A2N5UIK0_9BASI</name>
<accession>A0A2N5UIK0</accession>
<sequence>MTVAPGAGQAVRSDPAHGGLRSLLAARRGRRPARGRLCHQSQRLDTVRTLLVIALKIGSPGAIESDLELQELKL</sequence>
<reference evidence="1 2" key="1">
    <citation type="submission" date="2017-11" db="EMBL/GenBank/DDBJ databases">
        <title>De novo assembly and phasing of dikaryotic genomes from two isolates of Puccinia coronata f. sp. avenae, the causal agent of oat crown rust.</title>
        <authorList>
            <person name="Miller M.E."/>
            <person name="Zhang Y."/>
            <person name="Omidvar V."/>
            <person name="Sperschneider J."/>
            <person name="Schwessinger B."/>
            <person name="Raley C."/>
            <person name="Palmer J.M."/>
            <person name="Garnica D."/>
            <person name="Upadhyaya N."/>
            <person name="Rathjen J."/>
            <person name="Taylor J.M."/>
            <person name="Park R.F."/>
            <person name="Dodds P.N."/>
            <person name="Hirsch C.D."/>
            <person name="Kianian S.F."/>
            <person name="Figueroa M."/>
        </authorList>
    </citation>
    <scope>NUCLEOTIDE SEQUENCE [LARGE SCALE GENOMIC DNA]</scope>
    <source>
        <strain evidence="1">12NC29</strain>
    </source>
</reference>
<dbReference type="Proteomes" id="UP000235388">
    <property type="component" value="Unassembled WGS sequence"/>
</dbReference>
<keyword evidence="2" id="KW-1185">Reference proteome</keyword>
<evidence type="ECO:0000313" key="1">
    <source>
        <dbReference type="EMBL" id="PLW37568.1"/>
    </source>
</evidence>
<gene>
    <name evidence="1" type="ORF">PCANC_15288</name>
</gene>
<dbReference type="EMBL" id="PGCJ01000220">
    <property type="protein sequence ID" value="PLW37568.1"/>
    <property type="molecule type" value="Genomic_DNA"/>
</dbReference>